<dbReference type="GO" id="GO:0019005">
    <property type="term" value="C:SCF ubiquitin ligase complex"/>
    <property type="evidence" value="ECO:0007669"/>
    <property type="project" value="TreeGrafter"/>
</dbReference>
<dbReference type="EMBL" id="JANBOJ010000046">
    <property type="protein sequence ID" value="KAJ1723954.1"/>
    <property type="molecule type" value="Genomic_DNA"/>
</dbReference>
<dbReference type="OrthoDB" id="421226at2759"/>
<dbReference type="AlphaFoldDB" id="A0A9W8CSI6"/>
<dbReference type="SMART" id="SM00367">
    <property type="entry name" value="LRR_CC"/>
    <property type="match status" value="6"/>
</dbReference>
<feature type="compositionally biased region" description="Basic and acidic residues" evidence="1">
    <location>
        <begin position="42"/>
        <end position="65"/>
    </location>
</feature>
<dbReference type="GO" id="GO:0003677">
    <property type="term" value="F:DNA binding"/>
    <property type="evidence" value="ECO:0007669"/>
    <property type="project" value="UniProtKB-KW"/>
</dbReference>
<keyword evidence="3" id="KW-1185">Reference proteome</keyword>
<feature type="region of interest" description="Disordered" evidence="1">
    <location>
        <begin position="1"/>
        <end position="124"/>
    </location>
</feature>
<dbReference type="PANTHER" id="PTHR13318">
    <property type="entry name" value="PARTNER OF PAIRED, ISOFORM B-RELATED"/>
    <property type="match status" value="1"/>
</dbReference>
<feature type="compositionally biased region" description="Basic and acidic residues" evidence="1">
    <location>
        <begin position="223"/>
        <end position="243"/>
    </location>
</feature>
<accession>A0A9W8CSI6</accession>
<sequence>MDAYDRARGSGSGNGRPRRQAGGNTIKGPHSALTDYLQEIGVSEHFRERRQREAEERERQAREQEAANANTSSNVTMAAATNAQTADGALAADLQGEEDRAADVGTSGSTRRTRTRSQARAAAPTAEVILVAEPEAVDVAVAAEQDESQAVKAMPKSKRGKKKKNDSDDEADYKEGLNRSSARKGGRMKECEICGKRFLQRGEHDEGARVLCAMCQRSVNKSHGEPKAVSKRAREAVAREPVKPKRKMRKTADGLLEYEPGPPSLQDLCVRVIAKHLDQVESFGDITPQSLNKLCRIISKMRLLDEHTLGLFLGPDKIAVTLYDCTKINRAGIQRIAEECAQIQSLDLEYCGRLDNSGLMTLGSHLRNMTSLRLDGAFLVKDQGWAELFRKHGPRLTSFKVRFTGFGIEATRALVIHCPNLVELRISECVDFDDDCLALLSAPITDYEEEKQEYERVVRLLADRNKKGKNSVVVQPKDYSGPIPGWKPLSALSKLDLAYPYKPMTSQTTARMIRTLGSQLSVLDLSGFKDIDDSVILGALDENSRNLEELYLSECMGISPEAMCEFFARQRKKAKVPGMGYRRVGLKRCYMLTDSVIRELVLHSGGTLRWLDLNSVDDNLSSLGLRALEGAMYRREVDDGKETYVLAEQTSGCVSLEELDLSWVRCTTDSVLEDILKKCKKLERISVYGCPEVTAFAPRRPGLRYIGRGCDSL</sequence>
<evidence type="ECO:0000256" key="1">
    <source>
        <dbReference type="SAM" id="MobiDB-lite"/>
    </source>
</evidence>
<proteinExistence type="predicted"/>
<feature type="compositionally biased region" description="Low complexity" evidence="1">
    <location>
        <begin position="78"/>
        <end position="94"/>
    </location>
</feature>
<reference evidence="2" key="1">
    <citation type="submission" date="2022-07" db="EMBL/GenBank/DDBJ databases">
        <title>Phylogenomic reconstructions and comparative analyses of Kickxellomycotina fungi.</title>
        <authorList>
            <person name="Reynolds N.K."/>
            <person name="Stajich J.E."/>
            <person name="Barry K."/>
            <person name="Grigoriev I.V."/>
            <person name="Crous P."/>
            <person name="Smith M.E."/>
        </authorList>
    </citation>
    <scope>NUCLEOTIDE SEQUENCE</scope>
    <source>
        <strain evidence="2">NBRC 32514</strain>
    </source>
</reference>
<dbReference type="SUPFAM" id="SSF52047">
    <property type="entry name" value="RNI-like"/>
    <property type="match status" value="1"/>
</dbReference>
<name>A0A9W8CSI6_9FUNG</name>
<dbReference type="GO" id="GO:0031146">
    <property type="term" value="P:SCF-dependent proteasomal ubiquitin-dependent protein catabolic process"/>
    <property type="evidence" value="ECO:0007669"/>
    <property type="project" value="TreeGrafter"/>
</dbReference>
<dbReference type="InterPro" id="IPR006553">
    <property type="entry name" value="Leu-rich_rpt_Cys-con_subtyp"/>
</dbReference>
<feature type="compositionally biased region" description="Basic residues" evidence="1">
    <location>
        <begin position="155"/>
        <end position="164"/>
    </location>
</feature>
<dbReference type="InterPro" id="IPR032675">
    <property type="entry name" value="LRR_dom_sf"/>
</dbReference>
<feature type="region of interest" description="Disordered" evidence="1">
    <location>
        <begin position="146"/>
        <end position="186"/>
    </location>
</feature>
<feature type="region of interest" description="Disordered" evidence="1">
    <location>
        <begin position="223"/>
        <end position="248"/>
    </location>
</feature>
<organism evidence="2 3">
    <name type="scientific">Coemansia erecta</name>
    <dbReference type="NCBI Taxonomy" id="147472"/>
    <lineage>
        <taxon>Eukaryota</taxon>
        <taxon>Fungi</taxon>
        <taxon>Fungi incertae sedis</taxon>
        <taxon>Zoopagomycota</taxon>
        <taxon>Kickxellomycotina</taxon>
        <taxon>Kickxellomycetes</taxon>
        <taxon>Kickxellales</taxon>
        <taxon>Kickxellaceae</taxon>
        <taxon>Coemansia</taxon>
    </lineage>
</organism>
<dbReference type="Gene3D" id="3.80.10.10">
    <property type="entry name" value="Ribonuclease Inhibitor"/>
    <property type="match status" value="2"/>
</dbReference>
<comment type="caution">
    <text evidence="2">The sequence shown here is derived from an EMBL/GenBank/DDBJ whole genome shotgun (WGS) entry which is preliminary data.</text>
</comment>
<evidence type="ECO:0000313" key="2">
    <source>
        <dbReference type="EMBL" id="KAJ1723954.1"/>
    </source>
</evidence>
<keyword evidence="2" id="KW-0238">DNA-binding</keyword>
<protein>
    <submittedName>
        <fullName evidence="2">UV-damaged DNA-binding protein rad7</fullName>
    </submittedName>
</protein>
<dbReference type="Proteomes" id="UP001149813">
    <property type="component" value="Unassembled WGS sequence"/>
</dbReference>
<evidence type="ECO:0000313" key="3">
    <source>
        <dbReference type="Proteomes" id="UP001149813"/>
    </source>
</evidence>
<gene>
    <name evidence="2" type="primary">RAD7</name>
    <name evidence="2" type="ORF">LPJ53_001710</name>
</gene>